<protein>
    <submittedName>
        <fullName evidence="2">L-ascorbate metabolism protein UlaG (Beta-lactamase superfamily)</fullName>
    </submittedName>
</protein>
<feature type="domain" description="Metallo-beta-lactamase" evidence="1">
    <location>
        <begin position="117"/>
        <end position="319"/>
    </location>
</feature>
<dbReference type="InterPro" id="IPR001279">
    <property type="entry name" value="Metallo-B-lactamas"/>
</dbReference>
<dbReference type="PANTHER" id="PTHR15032">
    <property type="entry name" value="N-ACYL-PHOSPHATIDYLETHANOLAMINE-HYDROLYZING PHOSPHOLIPASE D"/>
    <property type="match status" value="1"/>
</dbReference>
<dbReference type="Pfam" id="PF12706">
    <property type="entry name" value="Lactamase_B_2"/>
    <property type="match status" value="1"/>
</dbReference>
<dbReference type="AlphaFoldDB" id="A0A562D6D0"/>
<evidence type="ECO:0000313" key="2">
    <source>
        <dbReference type="EMBL" id="TWH05327.1"/>
    </source>
</evidence>
<accession>A0A562D6D0</accession>
<sequence>MNVRSAVSAVLAGAGTLWVARAVNGLPGSIGASVSDIRPYAAASPRYRDGRFHNTDPASVLGPEAAGGFAKDLLTRGSRGRPRAEVPLSTYLAPVDAADLAVTWFGHSTALVEVDGYRVLCDPVWSERVSPSPTVGPARLHPVPVELQTLPRLDAVVISHDHYDHLDRFTVETLAVLQPAVRFVVPLGVGAHLRRWRIAEERIVELDWDEHVEVDGLRITCTEARHFSGRGLQRNITLWSSWVFTGPTRRVFFGGDSGYTPRFADVGEAYGPFDLTLLPVGAYDRRWPDVHMNPEEAVRTHLDLGGVDRRDSLLVPVHWGTFDLAFHAWSEPITRLLPAARESEVTTAVPMPGQRIDVSKSDASKPVALDPWWLASS</sequence>
<dbReference type="InterPro" id="IPR036866">
    <property type="entry name" value="RibonucZ/Hydroxyglut_hydro"/>
</dbReference>
<dbReference type="Proteomes" id="UP000317573">
    <property type="component" value="Unassembled WGS sequence"/>
</dbReference>
<dbReference type="GO" id="GO:0005737">
    <property type="term" value="C:cytoplasm"/>
    <property type="evidence" value="ECO:0007669"/>
    <property type="project" value="TreeGrafter"/>
</dbReference>
<dbReference type="SUPFAM" id="SSF56281">
    <property type="entry name" value="Metallo-hydrolase/oxidoreductase"/>
    <property type="match status" value="1"/>
</dbReference>
<organism evidence="2 3">
    <name type="scientific">Rhodococcus rhodochrous J45</name>
    <dbReference type="NCBI Taxonomy" id="935266"/>
    <lineage>
        <taxon>Bacteria</taxon>
        <taxon>Bacillati</taxon>
        <taxon>Actinomycetota</taxon>
        <taxon>Actinomycetes</taxon>
        <taxon>Mycobacteriales</taxon>
        <taxon>Nocardiaceae</taxon>
        <taxon>Rhodococcus</taxon>
    </lineage>
</organism>
<dbReference type="EMBL" id="VLJT01000094">
    <property type="protein sequence ID" value="TWH05327.1"/>
    <property type="molecule type" value="Genomic_DNA"/>
</dbReference>
<dbReference type="Gene3D" id="3.60.15.10">
    <property type="entry name" value="Ribonuclease Z/Hydroxyacylglutathione hydrolase-like"/>
    <property type="match status" value="1"/>
</dbReference>
<name>A0A562D6D0_RHORH</name>
<dbReference type="PANTHER" id="PTHR15032:SF4">
    <property type="entry name" value="N-ACYL-PHOSPHATIDYLETHANOLAMINE-HYDROLYZING PHOSPHOLIPASE D"/>
    <property type="match status" value="1"/>
</dbReference>
<proteinExistence type="predicted"/>
<evidence type="ECO:0000313" key="3">
    <source>
        <dbReference type="Proteomes" id="UP000317573"/>
    </source>
</evidence>
<reference evidence="2 3" key="1">
    <citation type="submission" date="2019-07" db="EMBL/GenBank/DDBJ databases">
        <title>Genome sequencing of lignin-degrading bacterial isolates.</title>
        <authorList>
            <person name="Gladden J."/>
        </authorList>
    </citation>
    <scope>NUCLEOTIDE SEQUENCE [LARGE SCALE GENOMIC DNA]</scope>
    <source>
        <strain evidence="2 3">J45</strain>
    </source>
</reference>
<dbReference type="RefSeq" id="WP_145693447.1">
    <property type="nucleotide sequence ID" value="NZ_VLJT01000094.1"/>
</dbReference>
<gene>
    <name evidence="2" type="ORF">L618_000900001320</name>
</gene>
<evidence type="ECO:0000259" key="1">
    <source>
        <dbReference type="Pfam" id="PF12706"/>
    </source>
</evidence>
<comment type="caution">
    <text evidence="2">The sequence shown here is derived from an EMBL/GenBank/DDBJ whole genome shotgun (WGS) entry which is preliminary data.</text>
</comment>